<comment type="similarity">
    <text evidence="1">Belongs to the class-I pyridine nucleotide-disulfide oxidoreductase family.</text>
</comment>
<sequence>MAQDGDMPELSCDVVVVGLGPGGEALVARLAAAGLDVVAVEKELVGGECPYWGCIPSKMVIRAANALAEARRVDRLAGRAPVEPDFGPVARRIREEATDDWDDTVAADRIVDAGARLVRGHGRLDGDRRVVVDHTGDAGEVTTIVASKGVVLNTGTTAAEPPVPGLAGTPYWTNRGILETETAPASMIVIGGGPIGLELAQAFSRFGTEVTVLEVGPRILAVEEPESSALIASVFAAEGIGVHAGVSIDAVAHADGVFHVTCGDPSTGSGQARTFEAERLLVAAGRRSRIDDVGLETVGVEPGRHLTVDDAMQVKGGLWAIGDIVGRGAFTHVSMYQSERAARSILGEPLGDYDASFPRVTFTDPEVGGVGLTEKQARDRGIAVRIGVTDLAASSRGFVHGPGNEGLIKVVIDDERGVIVGANSVGVAGGETLAGLAFAVRAEIPVETLTNTIYAYPTFWRAIESALAT</sequence>
<dbReference type="PANTHER" id="PTHR43014">
    <property type="entry name" value="MERCURIC REDUCTASE"/>
    <property type="match status" value="1"/>
</dbReference>
<dbReference type="SUPFAM" id="SSF55424">
    <property type="entry name" value="FAD/NAD-linked reductases, dimerisation (C-terminal) domain"/>
    <property type="match status" value="1"/>
</dbReference>
<dbReference type="Gene3D" id="3.30.390.30">
    <property type="match status" value="1"/>
</dbReference>
<name>A0A641AS00_9ACTN</name>
<keyword evidence="2" id="KW-0285">Flavoprotein</keyword>
<dbReference type="EMBL" id="SDPP02000001">
    <property type="protein sequence ID" value="KAA1380860.1"/>
    <property type="molecule type" value="Genomic_DNA"/>
</dbReference>
<feature type="binding site" evidence="4">
    <location>
        <begin position="191"/>
        <end position="198"/>
    </location>
    <ligand>
        <name>NAD(+)</name>
        <dbReference type="ChEBI" id="CHEBI:57540"/>
    </ligand>
</feature>
<dbReference type="GO" id="GO:0003955">
    <property type="term" value="F:NAD(P)H dehydrogenase (quinone) activity"/>
    <property type="evidence" value="ECO:0007669"/>
    <property type="project" value="TreeGrafter"/>
</dbReference>
<dbReference type="PRINTS" id="PR00411">
    <property type="entry name" value="PNDRDTASEI"/>
</dbReference>
<dbReference type="PRINTS" id="PR00368">
    <property type="entry name" value="FADPNR"/>
</dbReference>
<evidence type="ECO:0000256" key="2">
    <source>
        <dbReference type="ARBA" id="ARBA00022630"/>
    </source>
</evidence>
<comment type="cofactor">
    <cofactor evidence="4">
        <name>FAD</name>
        <dbReference type="ChEBI" id="CHEBI:57692"/>
    </cofactor>
    <text evidence="4">Binds 1 FAD per subunit.</text>
</comment>
<reference evidence="8" key="1">
    <citation type="submission" date="2019-09" db="EMBL/GenBank/DDBJ databases">
        <authorList>
            <person name="Li J."/>
        </authorList>
    </citation>
    <scope>NUCLEOTIDE SEQUENCE [LARGE SCALE GENOMIC DNA]</scope>
    <source>
        <strain evidence="8">NRBC 14897</strain>
    </source>
</reference>
<feature type="domain" description="Pyridine nucleotide-disulphide oxidoreductase dimerisation" evidence="6">
    <location>
        <begin position="358"/>
        <end position="465"/>
    </location>
</feature>
<dbReference type="InterPro" id="IPR001100">
    <property type="entry name" value="Pyr_nuc-diS_OxRdtase"/>
</dbReference>
<evidence type="ECO:0000259" key="6">
    <source>
        <dbReference type="Pfam" id="PF02852"/>
    </source>
</evidence>
<feature type="binding site" evidence="4">
    <location>
        <position position="285"/>
    </location>
    <ligand>
        <name>NAD(+)</name>
        <dbReference type="ChEBI" id="CHEBI:57540"/>
    </ligand>
</feature>
<dbReference type="Pfam" id="PF02852">
    <property type="entry name" value="Pyr_redox_dim"/>
    <property type="match status" value="1"/>
</dbReference>
<dbReference type="SUPFAM" id="SSF51905">
    <property type="entry name" value="FAD/NAD(P)-binding domain"/>
    <property type="match status" value="1"/>
</dbReference>
<keyword evidence="4" id="KW-0520">NAD</keyword>
<dbReference type="PIRSF" id="PIRSF000350">
    <property type="entry name" value="Mercury_reductase_MerA"/>
    <property type="match status" value="1"/>
</dbReference>
<evidence type="ECO:0000256" key="1">
    <source>
        <dbReference type="ARBA" id="ARBA00007532"/>
    </source>
</evidence>
<dbReference type="InterPro" id="IPR023753">
    <property type="entry name" value="FAD/NAD-binding_dom"/>
</dbReference>
<accession>A0A641AS00</accession>
<feature type="binding site" evidence="4">
    <location>
        <position position="214"/>
    </location>
    <ligand>
        <name>NAD(+)</name>
        <dbReference type="ChEBI" id="CHEBI:57540"/>
    </ligand>
</feature>
<organism evidence="8 9">
    <name type="scientific">Aeromicrobium fastidiosum</name>
    <dbReference type="NCBI Taxonomy" id="52699"/>
    <lineage>
        <taxon>Bacteria</taxon>
        <taxon>Bacillati</taxon>
        <taxon>Actinomycetota</taxon>
        <taxon>Actinomycetes</taxon>
        <taxon>Propionibacteriales</taxon>
        <taxon>Nocardioidaceae</taxon>
        <taxon>Aeromicrobium</taxon>
    </lineage>
</organism>
<gene>
    <name evidence="8" type="ORF">ESP62_000285</name>
</gene>
<dbReference type="Gene3D" id="3.50.50.60">
    <property type="entry name" value="FAD/NAD(P)-binding domain"/>
    <property type="match status" value="2"/>
</dbReference>
<dbReference type="InterPro" id="IPR004099">
    <property type="entry name" value="Pyr_nucl-diS_OxRdtase_dimer"/>
</dbReference>
<feature type="domain" description="FAD/NAD(P)-binding" evidence="7">
    <location>
        <begin position="13"/>
        <end position="337"/>
    </location>
</feature>
<comment type="caution">
    <text evidence="8">The sequence shown here is derived from an EMBL/GenBank/DDBJ whole genome shotgun (WGS) entry which is preliminary data.</text>
</comment>
<dbReference type="InterPro" id="IPR016156">
    <property type="entry name" value="FAD/NAD-linked_Rdtase_dimer_sf"/>
</dbReference>
<feature type="binding site" evidence="4">
    <location>
        <position position="58"/>
    </location>
    <ligand>
        <name>FAD</name>
        <dbReference type="ChEBI" id="CHEBI:57692"/>
    </ligand>
</feature>
<keyword evidence="3 4" id="KW-0274">FAD</keyword>
<feature type="disulfide bond" description="Redox-active" evidence="5">
    <location>
        <begin position="49"/>
        <end position="54"/>
    </location>
</feature>
<evidence type="ECO:0000256" key="4">
    <source>
        <dbReference type="PIRSR" id="PIRSR000350-3"/>
    </source>
</evidence>
<evidence type="ECO:0000313" key="8">
    <source>
        <dbReference type="EMBL" id="KAA1380860.1"/>
    </source>
</evidence>
<dbReference type="InterPro" id="IPR036188">
    <property type="entry name" value="FAD/NAD-bd_sf"/>
</dbReference>
<keyword evidence="4" id="KW-0547">Nucleotide-binding</keyword>
<dbReference type="PANTHER" id="PTHR43014:SF2">
    <property type="entry name" value="MERCURIC REDUCTASE"/>
    <property type="match status" value="1"/>
</dbReference>
<dbReference type="Pfam" id="PF07992">
    <property type="entry name" value="Pyr_redox_2"/>
    <property type="match status" value="1"/>
</dbReference>
<evidence type="ECO:0000256" key="5">
    <source>
        <dbReference type="PIRSR" id="PIRSR000350-4"/>
    </source>
</evidence>
<evidence type="ECO:0000259" key="7">
    <source>
        <dbReference type="Pfam" id="PF07992"/>
    </source>
</evidence>
<proteinExistence type="inferred from homology"/>
<dbReference type="GO" id="GO:0050660">
    <property type="term" value="F:flavin adenine dinucleotide binding"/>
    <property type="evidence" value="ECO:0007669"/>
    <property type="project" value="TreeGrafter"/>
</dbReference>
<protein>
    <submittedName>
        <fullName evidence="8">NAD(P)/FAD-dependent oxidoreductase</fullName>
    </submittedName>
</protein>
<dbReference type="OrthoDB" id="4763248at2"/>
<dbReference type="Proteomes" id="UP001515100">
    <property type="component" value="Unassembled WGS sequence"/>
</dbReference>
<evidence type="ECO:0000256" key="3">
    <source>
        <dbReference type="ARBA" id="ARBA00022827"/>
    </source>
</evidence>
<dbReference type="AlphaFoldDB" id="A0A641AS00"/>
<feature type="binding site" evidence="4">
    <location>
        <position position="122"/>
    </location>
    <ligand>
        <name>FAD</name>
        <dbReference type="ChEBI" id="CHEBI:57692"/>
    </ligand>
</feature>
<feature type="binding site" evidence="4">
    <location>
        <position position="323"/>
    </location>
    <ligand>
        <name>FAD</name>
        <dbReference type="ChEBI" id="CHEBI:57692"/>
    </ligand>
</feature>
<evidence type="ECO:0000313" key="9">
    <source>
        <dbReference type="Proteomes" id="UP001515100"/>
    </source>
</evidence>
<keyword evidence="9" id="KW-1185">Reference proteome</keyword>